<comment type="caution">
    <text evidence="3">The sequence shown here is derived from an EMBL/GenBank/DDBJ whole genome shotgun (WGS) entry which is preliminary data.</text>
</comment>
<protein>
    <recommendedName>
        <fullName evidence="5">SEFIR domain-containing protein</fullName>
    </recommendedName>
</protein>
<dbReference type="EMBL" id="BMAT01002602">
    <property type="protein sequence ID" value="GFS10011.1"/>
    <property type="molecule type" value="Genomic_DNA"/>
</dbReference>
<evidence type="ECO:0000256" key="1">
    <source>
        <dbReference type="SAM" id="MobiDB-lite"/>
    </source>
</evidence>
<gene>
    <name evidence="3" type="ORF">ElyMa_001312800</name>
</gene>
<keyword evidence="4" id="KW-1185">Reference proteome</keyword>
<evidence type="ECO:0000256" key="2">
    <source>
        <dbReference type="SAM" id="Phobius"/>
    </source>
</evidence>
<name>A0AAV4INC5_9GAST</name>
<keyword evidence="2" id="KW-0812">Transmembrane</keyword>
<dbReference type="AlphaFoldDB" id="A0AAV4INC5"/>
<keyword evidence="2" id="KW-1133">Transmembrane helix</keyword>
<evidence type="ECO:0000313" key="4">
    <source>
        <dbReference type="Proteomes" id="UP000762676"/>
    </source>
</evidence>
<reference evidence="3 4" key="1">
    <citation type="journal article" date="2021" name="Elife">
        <title>Chloroplast acquisition without the gene transfer in kleptoplastic sea slugs, Plakobranchus ocellatus.</title>
        <authorList>
            <person name="Maeda T."/>
            <person name="Takahashi S."/>
            <person name="Yoshida T."/>
            <person name="Shimamura S."/>
            <person name="Takaki Y."/>
            <person name="Nagai Y."/>
            <person name="Toyoda A."/>
            <person name="Suzuki Y."/>
            <person name="Arimoto A."/>
            <person name="Ishii H."/>
            <person name="Satoh N."/>
            <person name="Nishiyama T."/>
            <person name="Hasebe M."/>
            <person name="Maruyama T."/>
            <person name="Minagawa J."/>
            <person name="Obokata J."/>
            <person name="Shigenobu S."/>
        </authorList>
    </citation>
    <scope>NUCLEOTIDE SEQUENCE [LARGE SCALE GENOMIC DNA]</scope>
</reference>
<dbReference type="Proteomes" id="UP000762676">
    <property type="component" value="Unassembled WGS sequence"/>
</dbReference>
<accession>A0AAV4INC5</accession>
<evidence type="ECO:0008006" key="5">
    <source>
        <dbReference type="Google" id="ProtNLM"/>
    </source>
</evidence>
<keyword evidence="2" id="KW-0472">Membrane</keyword>
<sequence length="562" mass="62394">MKLKLTKNHYNCFSSLVISQMKIRYDCIGVDLDPSTFVLRLQTVPVSFPLVYVISWMDYPDYPEDSLWVHRVIAVANVAPPDSEWASLHVIFQPARRQIAFYHITLVAEPAHSEVQAKLIQASQLSDKTIFENVRPGKYKVKVEISDYICESDPLKCPPLFSHNITVENTGPEPVVTTPGWNETIGPTNASTHAGLSSSSSPEASDNQVSSGSILDRSTIVASLSTLVVLTAAAFVMTFLCVCAKRHREGRLCCKLFVAQPKKVIIDVTSLADRSLEQKISRYFAEFLTEALGAEVNLTLPYMSQSSSSGAEVCTTPTGSDDPLLQRPIWTTRGDGEKSAQDTTMFCLILDFFYGSHVGDDFGPSWNAPSVQGNNACATKNWHRLSSELRQAIAFSNRERILCVTFAHQEARNYAPSLNSAQYEQNDAMSSWTEGSKSRAIYSDYIPSSVVPRCVDDNGSLMNRLNPESSQTEIFGVAQFFLPADRHQLYSRLVCHIKGSRSHQALLDSEHSESLIKALEVYKKAREQRLYSENGDGSLSRSSSVKTLDVFIGVTEELDQVQ</sequence>
<feature type="region of interest" description="Disordered" evidence="1">
    <location>
        <begin position="182"/>
        <end position="210"/>
    </location>
</feature>
<organism evidence="3 4">
    <name type="scientific">Elysia marginata</name>
    <dbReference type="NCBI Taxonomy" id="1093978"/>
    <lineage>
        <taxon>Eukaryota</taxon>
        <taxon>Metazoa</taxon>
        <taxon>Spiralia</taxon>
        <taxon>Lophotrochozoa</taxon>
        <taxon>Mollusca</taxon>
        <taxon>Gastropoda</taxon>
        <taxon>Heterobranchia</taxon>
        <taxon>Euthyneura</taxon>
        <taxon>Panpulmonata</taxon>
        <taxon>Sacoglossa</taxon>
        <taxon>Placobranchoidea</taxon>
        <taxon>Plakobranchidae</taxon>
        <taxon>Elysia</taxon>
    </lineage>
</organism>
<proteinExistence type="predicted"/>
<evidence type="ECO:0000313" key="3">
    <source>
        <dbReference type="EMBL" id="GFS10011.1"/>
    </source>
</evidence>
<feature type="transmembrane region" description="Helical" evidence="2">
    <location>
        <begin position="220"/>
        <end position="242"/>
    </location>
</feature>